<evidence type="ECO:0000313" key="1">
    <source>
        <dbReference type="EMBL" id="ABZ98350.1"/>
    </source>
</evidence>
<proteinExistence type="predicted"/>
<accession>B0STB0</accession>
<reference evidence="1 2" key="1">
    <citation type="journal article" date="2008" name="PLoS ONE">
        <title>Genome sequence of the saprophyte Leptospira biflexa provides insights into the evolution of Leptospira and the pathogenesis of leptospirosis.</title>
        <authorList>
            <person name="Picardeau M."/>
            <person name="Bulach D.M."/>
            <person name="Bouchier C."/>
            <person name="Zuerner R.L."/>
            <person name="Zidane N."/>
            <person name="Wilson P.J."/>
            <person name="Creno S."/>
            <person name="Kuczek E.S."/>
            <person name="Bommezzadri S."/>
            <person name="Davis J.C."/>
            <person name="McGrath A."/>
            <person name="Johnson M.J."/>
            <person name="Boursaux-Eude C."/>
            <person name="Seemann T."/>
            <person name="Rouy Z."/>
            <person name="Coppel R.L."/>
            <person name="Rood J.I."/>
            <person name="Lajus A."/>
            <person name="Davies J.K."/>
            <person name="Medigue C."/>
            <person name="Adler B."/>
        </authorList>
    </citation>
    <scope>NUCLEOTIDE SEQUENCE [LARGE SCALE GENOMIC DNA]</scope>
    <source>
        <strain evidence="2">Patoc 1 / ATCC 23582 / Paris</strain>
    </source>
</reference>
<dbReference type="AlphaFoldDB" id="B0STB0"/>
<organism evidence="1 2">
    <name type="scientific">Leptospira biflexa serovar Patoc (strain Patoc 1 / ATCC 23582 / Paris)</name>
    <dbReference type="NCBI Taxonomy" id="456481"/>
    <lineage>
        <taxon>Bacteria</taxon>
        <taxon>Pseudomonadati</taxon>
        <taxon>Spirochaetota</taxon>
        <taxon>Spirochaetia</taxon>
        <taxon>Leptospirales</taxon>
        <taxon>Leptospiraceae</taxon>
        <taxon>Leptospira</taxon>
    </lineage>
</organism>
<keyword evidence="2" id="KW-1185">Reference proteome</keyword>
<protein>
    <submittedName>
        <fullName evidence="1">Uncharacterized protein</fullName>
    </submittedName>
</protein>
<name>B0STB0_LEPBP</name>
<dbReference type="KEGG" id="lbi:LEPBI_I2254"/>
<sequence length="55" mass="6034">MACNWMAGINNSNPSGPCSGLNFEKLKLDMNSKGFDDNAYKSPNVKIEKLIKGEL</sequence>
<dbReference type="HOGENOM" id="CLU_3026766_0_0_12"/>
<dbReference type="Proteomes" id="UP000001847">
    <property type="component" value="Chromosome I"/>
</dbReference>
<dbReference type="EMBL" id="CP000786">
    <property type="protein sequence ID" value="ABZ98350.1"/>
    <property type="molecule type" value="Genomic_DNA"/>
</dbReference>
<gene>
    <name evidence="1" type="ordered locus">LEPBI_I2254</name>
</gene>
<dbReference type="STRING" id="456481.LEPBI_I2254"/>
<evidence type="ECO:0000313" key="2">
    <source>
        <dbReference type="Proteomes" id="UP000001847"/>
    </source>
</evidence>